<dbReference type="Gene3D" id="3.40.50.1000">
    <property type="entry name" value="HAD superfamily/HAD-like"/>
    <property type="match status" value="1"/>
</dbReference>
<accession>A0A4R1B8G6</accession>
<feature type="non-terminal residue" evidence="1">
    <location>
        <position position="103"/>
    </location>
</feature>
<dbReference type="EMBL" id="SJZB01000045">
    <property type="protein sequence ID" value="TCJ12289.1"/>
    <property type="molecule type" value="Genomic_DNA"/>
</dbReference>
<sequence length="103" mass="11554">MYGNRERLILFDADGTVVDAFGAIDAAFSRNGMAIGDLVRFQKRRKLFKYLGGLREFPVNLKRQFGKQNRKRLLASLTEVYREEASLYPGIASLLGDLIATPG</sequence>
<evidence type="ECO:0000313" key="2">
    <source>
        <dbReference type="Proteomes" id="UP000295443"/>
    </source>
</evidence>
<protein>
    <submittedName>
        <fullName evidence="1">HAD family hydrolase</fullName>
    </submittedName>
</protein>
<dbReference type="SUPFAM" id="SSF56784">
    <property type="entry name" value="HAD-like"/>
    <property type="match status" value="1"/>
</dbReference>
<dbReference type="GO" id="GO:0016787">
    <property type="term" value="F:hydrolase activity"/>
    <property type="evidence" value="ECO:0007669"/>
    <property type="project" value="UniProtKB-KW"/>
</dbReference>
<dbReference type="AlphaFoldDB" id="A0A4R1B8G6"/>
<dbReference type="Proteomes" id="UP000295443">
    <property type="component" value="Unassembled WGS sequence"/>
</dbReference>
<proteinExistence type="predicted"/>
<reference evidence="1 2" key="1">
    <citation type="submission" date="2019-03" db="EMBL/GenBank/DDBJ databases">
        <title>Genome sequence of Thiobacillaceae bacterium LSR1, a sulfur-oxidizing bacterium isolated from freshwater sediment.</title>
        <authorList>
            <person name="Li S."/>
        </authorList>
    </citation>
    <scope>NUCLEOTIDE SEQUENCE [LARGE SCALE GENOMIC DNA]</scope>
    <source>
        <strain evidence="1 2">LSR1</strain>
    </source>
</reference>
<dbReference type="InterPro" id="IPR023214">
    <property type="entry name" value="HAD_sf"/>
</dbReference>
<keyword evidence="1" id="KW-0378">Hydrolase</keyword>
<dbReference type="Gene3D" id="1.10.150.240">
    <property type="entry name" value="Putative phosphatase, domain 2"/>
    <property type="match status" value="1"/>
</dbReference>
<gene>
    <name evidence="1" type="ORF">EZJ19_13225</name>
</gene>
<name>A0A4R1B8G6_9PROT</name>
<dbReference type="InterPro" id="IPR023198">
    <property type="entry name" value="PGP-like_dom2"/>
</dbReference>
<keyword evidence="2" id="KW-1185">Reference proteome</keyword>
<evidence type="ECO:0000313" key="1">
    <source>
        <dbReference type="EMBL" id="TCJ12289.1"/>
    </source>
</evidence>
<comment type="caution">
    <text evidence="1">The sequence shown here is derived from an EMBL/GenBank/DDBJ whole genome shotgun (WGS) entry which is preliminary data.</text>
</comment>
<dbReference type="InterPro" id="IPR036412">
    <property type="entry name" value="HAD-like_sf"/>
</dbReference>
<organism evidence="1 2">
    <name type="scientific">Parasulfuritortus cantonensis</name>
    <dbReference type="NCBI Taxonomy" id="2528202"/>
    <lineage>
        <taxon>Bacteria</taxon>
        <taxon>Pseudomonadati</taxon>
        <taxon>Pseudomonadota</taxon>
        <taxon>Betaproteobacteria</taxon>
        <taxon>Nitrosomonadales</taxon>
        <taxon>Thiobacillaceae</taxon>
        <taxon>Parasulfuritortus</taxon>
    </lineage>
</organism>